<dbReference type="Pfam" id="PF17778">
    <property type="entry name" value="WHD_BLACT"/>
    <property type="match status" value="1"/>
</dbReference>
<dbReference type="AlphaFoldDB" id="A6JFD0"/>
<sequence>MALLLEEENAIFSGDCILGEGTTIFEDLSDYMNSLKDLLKVKANIIYPGHGPVIHNAEAKILEYISHRNNREEQIITVFRDNLEESFSVSELRKMIYKNVPENLHKMAEHNLLLHLRKLEKDGKIFSIASPAKKWRASL</sequence>
<dbReference type="RGD" id="1307876">
    <property type="gene designation" value="Lactb2"/>
</dbReference>
<name>A6JFD0_RAT</name>
<accession>A6JFD0</accession>
<evidence type="ECO:0000259" key="1">
    <source>
        <dbReference type="Pfam" id="PF17778"/>
    </source>
</evidence>
<evidence type="ECO:0000313" key="4">
    <source>
        <dbReference type="RGD" id="1307876"/>
    </source>
</evidence>
<dbReference type="InterPro" id="IPR036388">
    <property type="entry name" value="WH-like_DNA-bd_sf"/>
</dbReference>
<dbReference type="Gene3D" id="1.10.10.10">
    <property type="entry name" value="Winged helix-like DNA-binding domain superfamily/Winged helix DNA-binding domain"/>
    <property type="match status" value="1"/>
</dbReference>
<protein>
    <submittedName>
        <fullName evidence="2">Lactamase, beta 2</fullName>
    </submittedName>
</protein>
<dbReference type="PANTHER" id="PTHR23131:SF0">
    <property type="entry name" value="ENDORIBONUCLEASE LACTB2"/>
    <property type="match status" value="1"/>
</dbReference>
<dbReference type="EMBL" id="CH473984">
    <property type="protein sequence ID" value="EDM11526.1"/>
    <property type="molecule type" value="Genomic_DNA"/>
</dbReference>
<reference evidence="3" key="1">
    <citation type="submission" date="2005-09" db="EMBL/GenBank/DDBJ databases">
        <authorList>
            <person name="Mural R.J."/>
            <person name="Li P.W."/>
            <person name="Adams M.D."/>
            <person name="Amanatides P.G."/>
            <person name="Baden-Tillson H."/>
            <person name="Barnstead M."/>
            <person name="Chin S.H."/>
            <person name="Dew I."/>
            <person name="Evans C.A."/>
            <person name="Ferriera S."/>
            <person name="Flanigan M."/>
            <person name="Fosler C."/>
            <person name="Glodek A."/>
            <person name="Gu Z."/>
            <person name="Holt R.A."/>
            <person name="Jennings D."/>
            <person name="Kraft C.L."/>
            <person name="Lu F."/>
            <person name="Nguyen T."/>
            <person name="Nusskern D.R."/>
            <person name="Pfannkoch C.M."/>
            <person name="Sitter C."/>
            <person name="Sutton G.G."/>
            <person name="Venter J.C."/>
            <person name="Wang Z."/>
            <person name="Woodage T."/>
            <person name="Zheng X.H."/>
            <person name="Zhong F."/>
        </authorList>
    </citation>
    <scope>NUCLEOTIDE SEQUENCE [LARGE SCALE GENOMIC DNA]</scope>
    <source>
        <strain>BN</strain>
        <strain evidence="3">Sprague-Dawley</strain>
    </source>
</reference>
<organism evidence="2 3">
    <name type="scientific">Rattus norvegicus</name>
    <name type="common">Rat</name>
    <dbReference type="NCBI Taxonomy" id="10116"/>
    <lineage>
        <taxon>Eukaryota</taxon>
        <taxon>Metazoa</taxon>
        <taxon>Chordata</taxon>
        <taxon>Craniata</taxon>
        <taxon>Vertebrata</taxon>
        <taxon>Euteleostomi</taxon>
        <taxon>Mammalia</taxon>
        <taxon>Eutheria</taxon>
        <taxon>Euarchontoglires</taxon>
        <taxon>Glires</taxon>
        <taxon>Rodentia</taxon>
        <taxon>Myomorpha</taxon>
        <taxon>Muroidea</taxon>
        <taxon>Muridae</taxon>
        <taxon>Murinae</taxon>
        <taxon>Rattus</taxon>
    </lineage>
</organism>
<dbReference type="PANTHER" id="PTHR23131">
    <property type="entry name" value="ENDORIBONUCLEASE LACTB2"/>
    <property type="match status" value="1"/>
</dbReference>
<dbReference type="FunFam" id="1.10.10.10:FF:000328">
    <property type="entry name" value="Lactamase beta 2"/>
    <property type="match status" value="1"/>
</dbReference>
<dbReference type="InterPro" id="IPR041516">
    <property type="entry name" value="LACTB2_WH"/>
</dbReference>
<gene>
    <name evidence="2 4" type="primary">Lactb2</name>
    <name evidence="2" type="ORF">rCG_30384</name>
</gene>
<dbReference type="InterPro" id="IPR050662">
    <property type="entry name" value="Sec-metab_biosynth-thioest"/>
</dbReference>
<dbReference type="InterPro" id="IPR036866">
    <property type="entry name" value="RibonucZ/Hydroxyglut_hydro"/>
</dbReference>
<evidence type="ECO:0000313" key="3">
    <source>
        <dbReference type="Proteomes" id="UP000234681"/>
    </source>
</evidence>
<dbReference type="Gene3D" id="3.60.15.10">
    <property type="entry name" value="Ribonuclease Z/Hydroxyacylglutathione hydrolase-like"/>
    <property type="match status" value="1"/>
</dbReference>
<proteinExistence type="predicted"/>
<feature type="domain" description="LACTB2 winged helix" evidence="1">
    <location>
        <begin position="89"/>
        <end position="135"/>
    </location>
</feature>
<dbReference type="SUPFAM" id="SSF56281">
    <property type="entry name" value="Metallo-hydrolase/oxidoreductase"/>
    <property type="match status" value="1"/>
</dbReference>
<evidence type="ECO:0000313" key="2">
    <source>
        <dbReference type="EMBL" id="EDM11526.1"/>
    </source>
</evidence>
<dbReference type="Proteomes" id="UP000234681">
    <property type="component" value="Chromosome 5"/>
</dbReference>